<keyword evidence="2" id="KW-0812">Transmembrane</keyword>
<dbReference type="AlphaFoldDB" id="A0A6P1NCM1"/>
<proteinExistence type="predicted"/>
<keyword evidence="2" id="KW-0472">Membrane</keyword>
<reference evidence="3 4" key="1">
    <citation type="submission" date="2020-01" db="EMBL/GenBank/DDBJ databases">
        <title>Genome sequencing of strain KACC 21507.</title>
        <authorList>
            <person name="Heo J."/>
            <person name="Kim S.-J."/>
            <person name="Kim J.-S."/>
            <person name="Hong S.-B."/>
            <person name="Kwon S.-W."/>
        </authorList>
    </citation>
    <scope>NUCLEOTIDE SEQUENCE [LARGE SCALE GENOMIC DNA]</scope>
    <source>
        <strain evidence="3 4">KACC 21507</strain>
    </source>
</reference>
<evidence type="ECO:0000256" key="2">
    <source>
        <dbReference type="SAM" id="Phobius"/>
    </source>
</evidence>
<evidence type="ECO:0000256" key="1">
    <source>
        <dbReference type="SAM" id="Coils"/>
    </source>
</evidence>
<name>A0A6P1NCM1_9PROT</name>
<dbReference type="EMBL" id="CP047652">
    <property type="protein sequence ID" value="QHI95199.1"/>
    <property type="molecule type" value="Genomic_DNA"/>
</dbReference>
<sequence>MKCKINKKHTYYLAMLLCSAYWLFLASPTYISQSEILVEERQTEHADKVLGADERYVISKSGRAIISAWLRSEAPFRLINSSGNRDGLYLEKNPLLRFLHFGRFRETYDWHRWQKFRKSLRVAEHAESLAVTFQSYDPKTSYDVLKDVINGAQNYIYNLSKKDDTLYLNREKYSADFYKYKIDDLISAKDNAGSVGDQNLLQAELPTIYERKEHLLEEMQRASMSSAVRKNNYGNNSPGISNLEVERQVDKNEIKKVEEQISVVRNKMPQAILKNELFKSMVANFVHYDHPIMGTDNELYMPLYKVVLVSEPSLFGQEFGPHRLRAILISIFLISLIYWVVKD</sequence>
<feature type="transmembrane region" description="Helical" evidence="2">
    <location>
        <begin position="324"/>
        <end position="341"/>
    </location>
</feature>
<gene>
    <name evidence="3" type="ORF">GT348_01880</name>
</gene>
<feature type="transmembrane region" description="Helical" evidence="2">
    <location>
        <begin position="12"/>
        <end position="31"/>
    </location>
</feature>
<dbReference type="RefSeq" id="WP_160618277.1">
    <property type="nucleotide sequence ID" value="NZ_CP047652.1"/>
</dbReference>
<accession>A0A6P1NCM1</accession>
<evidence type="ECO:0000313" key="4">
    <source>
        <dbReference type="Proteomes" id="UP000463975"/>
    </source>
</evidence>
<keyword evidence="4" id="KW-1185">Reference proteome</keyword>
<keyword evidence="1" id="KW-0175">Coiled coil</keyword>
<dbReference type="Proteomes" id="UP000463975">
    <property type="component" value="Chromosome"/>
</dbReference>
<dbReference type="KEGG" id="bomb:GT348_01880"/>
<keyword evidence="2" id="KW-1133">Transmembrane helix</keyword>
<protein>
    <submittedName>
        <fullName evidence="3">Uncharacterized protein</fullName>
    </submittedName>
</protein>
<feature type="coiled-coil region" evidence="1">
    <location>
        <begin position="240"/>
        <end position="267"/>
    </location>
</feature>
<evidence type="ECO:0000313" key="3">
    <source>
        <dbReference type="EMBL" id="QHI95199.1"/>
    </source>
</evidence>
<organism evidence="3 4">
    <name type="scientific">Aristophania vespae</name>
    <dbReference type="NCBI Taxonomy" id="2697033"/>
    <lineage>
        <taxon>Bacteria</taxon>
        <taxon>Pseudomonadati</taxon>
        <taxon>Pseudomonadota</taxon>
        <taxon>Alphaproteobacteria</taxon>
        <taxon>Acetobacterales</taxon>
        <taxon>Acetobacteraceae</taxon>
        <taxon>Aristophania</taxon>
    </lineage>
</organism>